<dbReference type="Pfam" id="PF00875">
    <property type="entry name" value="DNA_photolyase"/>
    <property type="match status" value="1"/>
</dbReference>
<evidence type="ECO:0000313" key="8">
    <source>
        <dbReference type="Proteomes" id="UP000007879"/>
    </source>
</evidence>
<dbReference type="Proteomes" id="UP000007879">
    <property type="component" value="Unassembled WGS sequence"/>
</dbReference>
<sequence>MDSYSNGFYEEEERTLTVFNNVDGASEEEQDSFFDSYSASASSSPSSLCSSNWHSERLPVSLHWFRSFSLRLHDNSALMASLLRPQTQFRAVFVLDPWFTETDKKFGANRLKFLLECLHDLSNQLEALGLKLYVAQGQTTAVLAGLCQEWGVTHLSYQKSQEPRSKVEERTISEMASMMNIEVEEFHNHTLYSPTELIKLNEGKPILTFKDFRTLLSKLKPPAVPISSPSTKQKYNEDNIPMFKVQTFQIPSLASLGCYDVELGTGPWVGGETEALKRLDNYCTVRSKPFDNFLDCLFDKTSLSPYVRFGCLSVRHFWHYVRQLASTDKSKMTLVQEVSSKLLQREFYFLVSSQVPNFDTDTQNPICIQLPWEFDADGLRRWRSGMTGYPWIDAAIRQMLKEGWIHNLLRESIATFLTRGDLWISWLKGAESFEMYMLDYEPSVSCGCWMKSSSTAFITGTIEHYNPISYGQQLDPNGDYIRHFVPEVKNLPKEYIFCPWMAPIEVQREAGCIVGTDYPHPVVDHMTAGVICMERLKSFMQSLSSHQTNP</sequence>
<evidence type="ECO:0000313" key="7">
    <source>
        <dbReference type="EnsemblMetazoa" id="Aqu2.1.32109_001"/>
    </source>
</evidence>
<dbReference type="InterPro" id="IPR002081">
    <property type="entry name" value="Cryptochrome/DNA_photolyase_1"/>
</dbReference>
<evidence type="ECO:0000259" key="6">
    <source>
        <dbReference type="PROSITE" id="PS51645"/>
    </source>
</evidence>
<evidence type="ECO:0000256" key="3">
    <source>
        <dbReference type="ARBA" id="ARBA00022630"/>
    </source>
</evidence>
<dbReference type="AlphaFoldDB" id="A0A1X7UX67"/>
<dbReference type="InterPro" id="IPR005101">
    <property type="entry name" value="Cryptochr/Photolyase_FAD-bd"/>
</dbReference>
<dbReference type="InterPro" id="IPR006050">
    <property type="entry name" value="DNA_photolyase_N"/>
</dbReference>
<dbReference type="GO" id="GO:0003904">
    <property type="term" value="F:deoxyribodipyrimidine photo-lyase activity"/>
    <property type="evidence" value="ECO:0007669"/>
    <property type="project" value="TreeGrafter"/>
</dbReference>
<name>A0A1X7UX67_AMPQE</name>
<gene>
    <name evidence="7" type="primary">100634856</name>
</gene>
<dbReference type="PANTHER" id="PTHR11455">
    <property type="entry name" value="CRYPTOCHROME"/>
    <property type="match status" value="1"/>
</dbReference>
<dbReference type="GO" id="GO:0032922">
    <property type="term" value="P:circadian regulation of gene expression"/>
    <property type="evidence" value="ECO:0007669"/>
    <property type="project" value="TreeGrafter"/>
</dbReference>
<dbReference type="PROSITE" id="PS51645">
    <property type="entry name" value="PHR_CRY_ALPHA_BETA"/>
    <property type="match status" value="1"/>
</dbReference>
<dbReference type="Gene3D" id="1.10.579.10">
    <property type="entry name" value="DNA Cyclobutane Dipyrimidine Photolyase, subunit A, domain 3"/>
    <property type="match status" value="1"/>
</dbReference>
<dbReference type="OMA" id="EFFYRIM"/>
<dbReference type="EnsemblMetazoa" id="XM_003386521.3">
    <property type="protein sequence ID" value="XP_003386569.1"/>
    <property type="gene ID" value="LOC100634856"/>
</dbReference>
<feature type="domain" description="Photolyase/cryptochrome alpha/beta" evidence="6">
    <location>
        <begin position="60"/>
        <end position="191"/>
    </location>
</feature>
<comment type="cofactor">
    <cofactor evidence="1">
        <name>FAD</name>
        <dbReference type="ChEBI" id="CHEBI:57692"/>
    </cofactor>
</comment>
<comment type="similarity">
    <text evidence="2">Belongs to the DNA photolyase class-1 family.</text>
</comment>
<evidence type="ECO:0000256" key="4">
    <source>
        <dbReference type="ARBA" id="ARBA00022827"/>
    </source>
</evidence>
<dbReference type="eggNOG" id="KOG0133">
    <property type="taxonomic scope" value="Eukaryota"/>
</dbReference>
<dbReference type="InterPro" id="IPR014729">
    <property type="entry name" value="Rossmann-like_a/b/a_fold"/>
</dbReference>
<dbReference type="InParanoid" id="A0A1X7UX67"/>
<dbReference type="GO" id="GO:0005737">
    <property type="term" value="C:cytoplasm"/>
    <property type="evidence" value="ECO:0007669"/>
    <property type="project" value="TreeGrafter"/>
</dbReference>
<dbReference type="GO" id="GO:0003677">
    <property type="term" value="F:DNA binding"/>
    <property type="evidence" value="ECO:0007669"/>
    <property type="project" value="TreeGrafter"/>
</dbReference>
<feature type="site" description="Electron transfer via tryptophanyl radical" evidence="5">
    <location>
        <position position="426"/>
    </location>
</feature>
<dbReference type="Pfam" id="PF03441">
    <property type="entry name" value="FAD_binding_7"/>
    <property type="match status" value="1"/>
</dbReference>
<dbReference type="GO" id="GO:0071949">
    <property type="term" value="F:FAD binding"/>
    <property type="evidence" value="ECO:0007669"/>
    <property type="project" value="TreeGrafter"/>
</dbReference>
<dbReference type="KEGG" id="aqu:100634856"/>
<dbReference type="OrthoDB" id="435881at2759"/>
<keyword evidence="8" id="KW-1185">Reference proteome</keyword>
<proteinExistence type="inferred from homology"/>
<accession>A0A1X7UX67</accession>
<evidence type="ECO:0000256" key="2">
    <source>
        <dbReference type="ARBA" id="ARBA00005862"/>
    </source>
</evidence>
<evidence type="ECO:0000256" key="1">
    <source>
        <dbReference type="ARBA" id="ARBA00001974"/>
    </source>
</evidence>
<feature type="site" description="Electron transfer via tryptophanyl radical" evidence="5">
    <location>
        <position position="372"/>
    </location>
</feature>
<organism evidence="7">
    <name type="scientific">Amphimedon queenslandica</name>
    <name type="common">Sponge</name>
    <dbReference type="NCBI Taxonomy" id="400682"/>
    <lineage>
        <taxon>Eukaryota</taxon>
        <taxon>Metazoa</taxon>
        <taxon>Porifera</taxon>
        <taxon>Demospongiae</taxon>
        <taxon>Heteroscleromorpha</taxon>
        <taxon>Haplosclerida</taxon>
        <taxon>Niphatidae</taxon>
        <taxon>Amphimedon</taxon>
    </lineage>
</organism>
<reference evidence="8" key="1">
    <citation type="journal article" date="2010" name="Nature">
        <title>The Amphimedon queenslandica genome and the evolution of animal complexity.</title>
        <authorList>
            <person name="Srivastava M."/>
            <person name="Simakov O."/>
            <person name="Chapman J."/>
            <person name="Fahey B."/>
            <person name="Gauthier M.E."/>
            <person name="Mitros T."/>
            <person name="Richards G.S."/>
            <person name="Conaco C."/>
            <person name="Dacre M."/>
            <person name="Hellsten U."/>
            <person name="Larroux C."/>
            <person name="Putnam N.H."/>
            <person name="Stanke M."/>
            <person name="Adamska M."/>
            <person name="Darling A."/>
            <person name="Degnan S.M."/>
            <person name="Oakley T.H."/>
            <person name="Plachetzki D.C."/>
            <person name="Zhai Y."/>
            <person name="Adamski M."/>
            <person name="Calcino A."/>
            <person name="Cummins S.F."/>
            <person name="Goodstein D.M."/>
            <person name="Harris C."/>
            <person name="Jackson D.J."/>
            <person name="Leys S.P."/>
            <person name="Shu S."/>
            <person name="Woodcroft B.J."/>
            <person name="Vervoort M."/>
            <person name="Kosik K.S."/>
            <person name="Manning G."/>
            <person name="Degnan B.M."/>
            <person name="Rokhsar D.S."/>
        </authorList>
    </citation>
    <scope>NUCLEOTIDE SEQUENCE [LARGE SCALE GENOMIC DNA]</scope>
</reference>
<evidence type="ECO:0000256" key="5">
    <source>
        <dbReference type="PIRSR" id="PIRSR602081-2"/>
    </source>
</evidence>
<dbReference type="InterPro" id="IPR036155">
    <property type="entry name" value="Crypto/Photolyase_N_sf"/>
</dbReference>
<keyword evidence="3" id="KW-0285">Flavoprotein</keyword>
<dbReference type="SMR" id="A0A1X7UX67"/>
<dbReference type="Gene3D" id="3.40.50.620">
    <property type="entry name" value="HUPs"/>
    <property type="match status" value="1"/>
</dbReference>
<dbReference type="PANTHER" id="PTHR11455:SF9">
    <property type="entry name" value="CRYPTOCHROME CIRCADIAN CLOCK 5 ISOFORM X1"/>
    <property type="match status" value="1"/>
</dbReference>
<feature type="site" description="Electron transfer via tryptophanyl radical" evidence="5">
    <location>
        <position position="449"/>
    </location>
</feature>
<dbReference type="GO" id="GO:0005634">
    <property type="term" value="C:nucleus"/>
    <property type="evidence" value="ECO:0007669"/>
    <property type="project" value="TreeGrafter"/>
</dbReference>
<dbReference type="SUPFAM" id="SSF48173">
    <property type="entry name" value="Cryptochrome/photolyase FAD-binding domain"/>
    <property type="match status" value="1"/>
</dbReference>
<protein>
    <recommendedName>
        <fullName evidence="6">Photolyase/cryptochrome alpha/beta domain-containing protein</fullName>
    </recommendedName>
</protein>
<keyword evidence="4" id="KW-0274">FAD</keyword>
<reference evidence="7" key="2">
    <citation type="submission" date="2017-05" db="UniProtKB">
        <authorList>
            <consortium name="EnsemblMetazoa"/>
        </authorList>
    </citation>
    <scope>IDENTIFICATION</scope>
</reference>
<dbReference type="Gene3D" id="1.25.40.80">
    <property type="match status" value="1"/>
</dbReference>
<dbReference type="STRING" id="400682.A0A1X7UX67"/>
<dbReference type="InterPro" id="IPR036134">
    <property type="entry name" value="Crypto/Photolyase_FAD-like_sf"/>
</dbReference>
<dbReference type="GO" id="GO:0043153">
    <property type="term" value="P:entrainment of circadian clock by photoperiod"/>
    <property type="evidence" value="ECO:0007669"/>
    <property type="project" value="TreeGrafter"/>
</dbReference>
<dbReference type="FunCoup" id="A0A1X7UX67">
    <property type="interactions" value="286"/>
</dbReference>
<dbReference type="EnsemblMetazoa" id="Aqu2.1.32109_001">
    <property type="protein sequence ID" value="Aqu2.1.32109_001"/>
    <property type="gene ID" value="Aqu2.1.32109"/>
</dbReference>
<dbReference type="SUPFAM" id="SSF52425">
    <property type="entry name" value="Cryptochrome/photolyase, N-terminal domain"/>
    <property type="match status" value="1"/>
</dbReference>